<evidence type="ECO:0000313" key="2">
    <source>
        <dbReference type="EMBL" id="HIU51531.1"/>
    </source>
</evidence>
<evidence type="ECO:0000313" key="3">
    <source>
        <dbReference type="Proteomes" id="UP000824093"/>
    </source>
</evidence>
<comment type="caution">
    <text evidence="2">The sequence shown here is derived from an EMBL/GenBank/DDBJ whole genome shotgun (WGS) entry which is preliminary data.</text>
</comment>
<dbReference type="EMBL" id="DVNH01000019">
    <property type="protein sequence ID" value="HIU51531.1"/>
    <property type="molecule type" value="Genomic_DNA"/>
</dbReference>
<feature type="transmembrane region" description="Helical" evidence="1">
    <location>
        <begin position="7"/>
        <end position="23"/>
    </location>
</feature>
<feature type="transmembrane region" description="Helical" evidence="1">
    <location>
        <begin position="106"/>
        <end position="124"/>
    </location>
</feature>
<organism evidence="2 3">
    <name type="scientific">Candidatus Merdicola faecigallinarum</name>
    <dbReference type="NCBI Taxonomy" id="2840862"/>
    <lineage>
        <taxon>Bacteria</taxon>
        <taxon>Bacillati</taxon>
        <taxon>Bacillota</taxon>
        <taxon>Clostridia</taxon>
        <taxon>Candidatus Merdicola</taxon>
    </lineage>
</organism>
<keyword evidence="1" id="KW-1133">Transmembrane helix</keyword>
<dbReference type="InterPro" id="IPR014211">
    <property type="entry name" value="Spore_III_AD"/>
</dbReference>
<dbReference type="Pfam" id="PF06686">
    <property type="entry name" value="SpoIIIAC"/>
    <property type="match status" value="2"/>
</dbReference>
<accession>A0A9D1S954</accession>
<name>A0A9D1S954_9FIRM</name>
<dbReference type="InterPro" id="IPR025664">
    <property type="entry name" value="Spore_III_AC/AD"/>
</dbReference>
<dbReference type="AlphaFoldDB" id="A0A9D1S954"/>
<reference evidence="2" key="1">
    <citation type="submission" date="2020-10" db="EMBL/GenBank/DDBJ databases">
        <authorList>
            <person name="Gilroy R."/>
        </authorList>
    </citation>
    <scope>NUCLEOTIDE SEQUENCE</scope>
    <source>
        <strain evidence="2">CHK195-15760</strain>
    </source>
</reference>
<protein>
    <submittedName>
        <fullName evidence="2">Stage III sporulation protein AD</fullName>
    </submittedName>
</protein>
<proteinExistence type="predicted"/>
<gene>
    <name evidence="2" type="primary">spoIIIAD</name>
    <name evidence="2" type="ORF">IAB70_02755</name>
</gene>
<sequence length="128" mass="13782">MDIIKIIGIGIVALIMIIVLKQYKPEFAVYISLIAGVLILFLVLDKLIGIVSLIEELSNKAGINHEFLGILFKITGIAFLAEFAVSLCKDLGETAIANKIDLGGKVLIIAISIPIISSLLENVLKILP</sequence>
<reference evidence="2" key="2">
    <citation type="journal article" date="2021" name="PeerJ">
        <title>Extensive microbial diversity within the chicken gut microbiome revealed by metagenomics and culture.</title>
        <authorList>
            <person name="Gilroy R."/>
            <person name="Ravi A."/>
            <person name="Getino M."/>
            <person name="Pursley I."/>
            <person name="Horton D.L."/>
            <person name="Alikhan N.F."/>
            <person name="Baker D."/>
            <person name="Gharbi K."/>
            <person name="Hall N."/>
            <person name="Watson M."/>
            <person name="Adriaenssens E.M."/>
            <person name="Foster-Nyarko E."/>
            <person name="Jarju S."/>
            <person name="Secka A."/>
            <person name="Antonio M."/>
            <person name="Oren A."/>
            <person name="Chaudhuri R.R."/>
            <person name="La Ragione R."/>
            <person name="Hildebrand F."/>
            <person name="Pallen M.J."/>
        </authorList>
    </citation>
    <scope>NUCLEOTIDE SEQUENCE</scope>
    <source>
        <strain evidence="2">CHK195-15760</strain>
    </source>
</reference>
<feature type="transmembrane region" description="Helical" evidence="1">
    <location>
        <begin position="66"/>
        <end position="86"/>
    </location>
</feature>
<feature type="transmembrane region" description="Helical" evidence="1">
    <location>
        <begin position="29"/>
        <end position="54"/>
    </location>
</feature>
<keyword evidence="1" id="KW-0472">Membrane</keyword>
<keyword evidence="1" id="KW-0812">Transmembrane</keyword>
<evidence type="ECO:0000256" key="1">
    <source>
        <dbReference type="SAM" id="Phobius"/>
    </source>
</evidence>
<dbReference type="NCBIfam" id="TIGR02849">
    <property type="entry name" value="spore_III_AD"/>
    <property type="match status" value="1"/>
</dbReference>
<dbReference type="Proteomes" id="UP000824093">
    <property type="component" value="Unassembled WGS sequence"/>
</dbReference>